<comment type="similarity">
    <text evidence="2">Belongs to the REXO4 family.</text>
</comment>
<evidence type="ECO:0000256" key="10">
    <source>
        <dbReference type="SAM" id="MobiDB-lite"/>
    </source>
</evidence>
<dbReference type="FunFam" id="3.30.420.10:FF:000007">
    <property type="entry name" value="Interferon-stimulated exonuclease gene 20"/>
    <property type="match status" value="1"/>
</dbReference>
<evidence type="ECO:0000313" key="13">
    <source>
        <dbReference type="Proteomes" id="UP001214628"/>
    </source>
</evidence>
<name>A0AAF0JF66_9BASI</name>
<dbReference type="InterPro" id="IPR036397">
    <property type="entry name" value="RNaseH_sf"/>
</dbReference>
<evidence type="ECO:0000256" key="6">
    <source>
        <dbReference type="ARBA" id="ARBA00022801"/>
    </source>
</evidence>
<keyword evidence="4" id="KW-0698">rRNA processing</keyword>
<evidence type="ECO:0000313" key="12">
    <source>
        <dbReference type="EMBL" id="WFD44310.1"/>
    </source>
</evidence>
<evidence type="ECO:0000256" key="9">
    <source>
        <dbReference type="ARBA" id="ARBA00025599"/>
    </source>
</evidence>
<protein>
    <recommendedName>
        <fullName evidence="3">RNA exonuclease 4</fullName>
    </recommendedName>
</protein>
<keyword evidence="6" id="KW-0378">Hydrolase</keyword>
<keyword evidence="8" id="KW-0539">Nucleus</keyword>
<keyword evidence="13" id="KW-1185">Reference proteome</keyword>
<dbReference type="GO" id="GO:0003676">
    <property type="term" value="F:nucleic acid binding"/>
    <property type="evidence" value="ECO:0007669"/>
    <property type="project" value="InterPro"/>
</dbReference>
<feature type="compositionally biased region" description="Polar residues" evidence="10">
    <location>
        <begin position="1"/>
        <end position="15"/>
    </location>
</feature>
<dbReference type="InterPro" id="IPR037431">
    <property type="entry name" value="REX4_DEDDh_dom"/>
</dbReference>
<feature type="domain" description="Exonuclease" evidence="11">
    <location>
        <begin position="135"/>
        <end position="298"/>
    </location>
</feature>
<dbReference type="GO" id="GO:0006364">
    <property type="term" value="P:rRNA processing"/>
    <property type="evidence" value="ECO:0007669"/>
    <property type="project" value="UniProtKB-KW"/>
</dbReference>
<comment type="function">
    <text evidence="9">Exoribonuclease involved in ribosome biosynthesis. Involved in the processing of ITS1, the internal transcribed spacer localized between the 18S and 5.8S rRNAs.</text>
</comment>
<reference evidence="12" key="1">
    <citation type="submission" date="2023-02" db="EMBL/GenBank/DDBJ databases">
        <title>Mating type loci evolution in Malassezia.</title>
        <authorList>
            <person name="Coelho M.A."/>
        </authorList>
    </citation>
    <scope>NUCLEOTIDE SEQUENCE</scope>
    <source>
        <strain evidence="12">CBS 14136</strain>
    </source>
</reference>
<evidence type="ECO:0000256" key="5">
    <source>
        <dbReference type="ARBA" id="ARBA00022722"/>
    </source>
</evidence>
<feature type="compositionally biased region" description="Basic residues" evidence="10">
    <location>
        <begin position="26"/>
        <end position="37"/>
    </location>
</feature>
<gene>
    <name evidence="12" type="primary">REX4</name>
    <name evidence="12" type="ORF">MPSI1_002977</name>
</gene>
<dbReference type="AlphaFoldDB" id="A0AAF0JF66"/>
<keyword evidence="5" id="KW-0540">Nuclease</keyword>
<sequence length="391" mass="43289">MSSEASPGSNWSALQSRLKGSDSVKKSTRPNRRRKRVAAPTQATEVKVIEQDKKPRENLPWFAEDLTPEDLALVLANSDTESMEAASRSNPSVSVAKLKQNSIQWEGYVDEETKRKAILGGEEEDFTPEKKELGHYIAVDCEMVGVGVGARRSALARVTLVNWHGYVVYDQFVKPQEKVTDYRTWVSGVRAGDLKKAPSFASVQKEVADLIKDRVLVGHAIQNDLRALMLSHPRPMIRDTAEFQPLRDLVQQKHPGLRALSKIVLGLEIQKKGKAHSPVEDARSTMAIFRTQKDAWDEMLGIHKSERHRKRNSAEMSADVSIEETAAAFGKTALSQKSIKVSPKAPSAPTTLSTVQATKVAQKPTSKASSRGKAKPLLARVKAAPDWWLNE</sequence>
<dbReference type="CDD" id="cd06144">
    <property type="entry name" value="REX4_like"/>
    <property type="match status" value="1"/>
</dbReference>
<feature type="compositionally biased region" description="Polar residues" evidence="10">
    <location>
        <begin position="348"/>
        <end position="369"/>
    </location>
</feature>
<organism evidence="12 13">
    <name type="scientific">Malassezia psittaci</name>
    <dbReference type="NCBI Taxonomy" id="1821823"/>
    <lineage>
        <taxon>Eukaryota</taxon>
        <taxon>Fungi</taxon>
        <taxon>Dikarya</taxon>
        <taxon>Basidiomycota</taxon>
        <taxon>Ustilaginomycotina</taxon>
        <taxon>Malasseziomycetes</taxon>
        <taxon>Malasseziales</taxon>
        <taxon>Malasseziaceae</taxon>
        <taxon>Malassezia</taxon>
    </lineage>
</organism>
<evidence type="ECO:0000256" key="4">
    <source>
        <dbReference type="ARBA" id="ARBA00022552"/>
    </source>
</evidence>
<feature type="region of interest" description="Disordered" evidence="10">
    <location>
        <begin position="1"/>
        <end position="54"/>
    </location>
</feature>
<comment type="subcellular location">
    <subcellularLocation>
        <location evidence="1">Nucleus</location>
    </subcellularLocation>
</comment>
<dbReference type="GO" id="GO:0000027">
    <property type="term" value="P:ribosomal large subunit assembly"/>
    <property type="evidence" value="ECO:0007669"/>
    <property type="project" value="TreeGrafter"/>
</dbReference>
<dbReference type="SUPFAM" id="SSF53098">
    <property type="entry name" value="Ribonuclease H-like"/>
    <property type="match status" value="1"/>
</dbReference>
<dbReference type="InterPro" id="IPR047021">
    <property type="entry name" value="REXO1/3/4-like"/>
</dbReference>
<evidence type="ECO:0000256" key="8">
    <source>
        <dbReference type="ARBA" id="ARBA00023242"/>
    </source>
</evidence>
<dbReference type="GO" id="GO:0008408">
    <property type="term" value="F:3'-5' exonuclease activity"/>
    <property type="evidence" value="ECO:0007669"/>
    <property type="project" value="InterPro"/>
</dbReference>
<dbReference type="PANTHER" id="PTHR12801">
    <property type="entry name" value="RNA EXONUCLEASE REXO1 / RECO3 FAMILY MEMBER-RELATED"/>
    <property type="match status" value="1"/>
</dbReference>
<evidence type="ECO:0000256" key="3">
    <source>
        <dbReference type="ARBA" id="ARBA00016937"/>
    </source>
</evidence>
<dbReference type="Pfam" id="PF00929">
    <property type="entry name" value="RNase_T"/>
    <property type="match status" value="1"/>
</dbReference>
<dbReference type="Gene3D" id="3.30.420.10">
    <property type="entry name" value="Ribonuclease H-like superfamily/Ribonuclease H"/>
    <property type="match status" value="1"/>
</dbReference>
<keyword evidence="7 12" id="KW-0269">Exonuclease</keyword>
<feature type="region of interest" description="Disordered" evidence="10">
    <location>
        <begin position="340"/>
        <end position="377"/>
    </location>
</feature>
<dbReference type="SMART" id="SM00479">
    <property type="entry name" value="EXOIII"/>
    <property type="match status" value="1"/>
</dbReference>
<evidence type="ECO:0000256" key="7">
    <source>
        <dbReference type="ARBA" id="ARBA00022839"/>
    </source>
</evidence>
<dbReference type="GO" id="GO:0005634">
    <property type="term" value="C:nucleus"/>
    <property type="evidence" value="ECO:0007669"/>
    <property type="project" value="UniProtKB-SubCell"/>
</dbReference>
<dbReference type="PANTHER" id="PTHR12801:SF45">
    <property type="entry name" value="RNA EXONUCLEASE 4"/>
    <property type="match status" value="1"/>
</dbReference>
<dbReference type="EMBL" id="CP118378">
    <property type="protein sequence ID" value="WFD44310.1"/>
    <property type="molecule type" value="Genomic_DNA"/>
</dbReference>
<dbReference type="InterPro" id="IPR013520">
    <property type="entry name" value="Ribonucl_H"/>
</dbReference>
<accession>A0AAF0JF66</accession>
<evidence type="ECO:0000256" key="2">
    <source>
        <dbReference type="ARBA" id="ARBA00010489"/>
    </source>
</evidence>
<dbReference type="Proteomes" id="UP001214628">
    <property type="component" value="Chromosome 4"/>
</dbReference>
<proteinExistence type="inferred from homology"/>
<dbReference type="InterPro" id="IPR012337">
    <property type="entry name" value="RNaseH-like_sf"/>
</dbReference>
<evidence type="ECO:0000259" key="11">
    <source>
        <dbReference type="SMART" id="SM00479"/>
    </source>
</evidence>
<evidence type="ECO:0000256" key="1">
    <source>
        <dbReference type="ARBA" id="ARBA00004123"/>
    </source>
</evidence>